<feature type="domain" description="Gag1-like clamp" evidence="2">
    <location>
        <begin position="40"/>
        <end position="150"/>
    </location>
</feature>
<evidence type="ECO:0000313" key="4">
    <source>
        <dbReference type="Proteomes" id="UP000274822"/>
    </source>
</evidence>
<dbReference type="Proteomes" id="UP000274822">
    <property type="component" value="Unassembled WGS sequence"/>
</dbReference>
<evidence type="ECO:0000259" key="2">
    <source>
        <dbReference type="Pfam" id="PF13259"/>
    </source>
</evidence>
<dbReference type="Pfam" id="PF13259">
    <property type="entry name" value="clamp_Gag1-like"/>
    <property type="match status" value="1"/>
</dbReference>
<organism evidence="3 4">
    <name type="scientific">Jimgerdemannia flammicorona</name>
    <dbReference type="NCBI Taxonomy" id="994334"/>
    <lineage>
        <taxon>Eukaryota</taxon>
        <taxon>Fungi</taxon>
        <taxon>Fungi incertae sedis</taxon>
        <taxon>Mucoromycota</taxon>
        <taxon>Mucoromycotina</taxon>
        <taxon>Endogonomycetes</taxon>
        <taxon>Endogonales</taxon>
        <taxon>Endogonaceae</taxon>
        <taxon>Jimgerdemannia</taxon>
    </lineage>
</organism>
<keyword evidence="4" id="KW-1185">Reference proteome</keyword>
<gene>
    <name evidence="3" type="ORF">BC938DRAFT_473240</name>
</gene>
<accession>A0A433Q4D4</accession>
<dbReference type="InterPro" id="IPR025124">
    <property type="entry name" value="Gag1-like_clamp"/>
</dbReference>
<evidence type="ECO:0000313" key="3">
    <source>
        <dbReference type="EMBL" id="RUS24681.1"/>
    </source>
</evidence>
<dbReference type="AlphaFoldDB" id="A0A433Q4D4"/>
<name>A0A433Q4D4_9FUNG</name>
<evidence type="ECO:0000256" key="1">
    <source>
        <dbReference type="SAM" id="MobiDB-lite"/>
    </source>
</evidence>
<feature type="region of interest" description="Disordered" evidence="1">
    <location>
        <begin position="47"/>
        <end position="69"/>
    </location>
</feature>
<comment type="caution">
    <text evidence="3">The sequence shown here is derived from an EMBL/GenBank/DDBJ whole genome shotgun (WGS) entry which is preliminary data.</text>
</comment>
<dbReference type="EMBL" id="RBNJ01015272">
    <property type="protein sequence ID" value="RUS24681.1"/>
    <property type="molecule type" value="Genomic_DNA"/>
</dbReference>
<reference evidence="3 4" key="1">
    <citation type="journal article" date="2018" name="New Phytol.">
        <title>Phylogenomics of Endogonaceae and evolution of mycorrhizas within Mucoromycota.</title>
        <authorList>
            <person name="Chang Y."/>
            <person name="Desiro A."/>
            <person name="Na H."/>
            <person name="Sandor L."/>
            <person name="Lipzen A."/>
            <person name="Clum A."/>
            <person name="Barry K."/>
            <person name="Grigoriev I.V."/>
            <person name="Martin F.M."/>
            <person name="Stajich J.E."/>
            <person name="Smith M.E."/>
            <person name="Bonito G."/>
            <person name="Spatafora J.W."/>
        </authorList>
    </citation>
    <scope>NUCLEOTIDE SEQUENCE [LARGE SCALE GENOMIC DNA]</scope>
    <source>
        <strain evidence="3 4">AD002</strain>
    </source>
</reference>
<protein>
    <recommendedName>
        <fullName evidence="2">Gag1-like clamp domain-containing protein</fullName>
    </recommendedName>
</protein>
<proteinExistence type="predicted"/>
<sequence length="160" mass="17734">MATLLHTFPSTDAAPAGTTTDAFARPQDLLPSDASFDFTTAATVSAASTSTSTAEPPNDDNATPMPTEGLDFWNRRREEWTRGQWRQAVDSENKHNPALAHITDHNIHAIYDSLVNERKRLIKPIPLPNVVCERRIKVLVSGWKRDGVWPANMDAPRDSS</sequence>